<feature type="domain" description="DDH" evidence="1">
    <location>
        <begin position="11"/>
        <end position="145"/>
    </location>
</feature>
<dbReference type="Pfam" id="PF02272">
    <property type="entry name" value="DHHA1"/>
    <property type="match status" value="1"/>
</dbReference>
<dbReference type="EMBL" id="CACVAU010000027">
    <property type="protein sequence ID" value="CAA6807830.1"/>
    <property type="molecule type" value="Genomic_DNA"/>
</dbReference>
<dbReference type="GO" id="GO:0003676">
    <property type="term" value="F:nucleic acid binding"/>
    <property type="evidence" value="ECO:0007669"/>
    <property type="project" value="InterPro"/>
</dbReference>
<evidence type="ECO:0000259" key="2">
    <source>
        <dbReference type="Pfam" id="PF02272"/>
    </source>
</evidence>
<proteinExistence type="predicted"/>
<dbReference type="SUPFAM" id="SSF64182">
    <property type="entry name" value="DHH phosphoesterases"/>
    <property type="match status" value="1"/>
</dbReference>
<dbReference type="InterPro" id="IPR003156">
    <property type="entry name" value="DHHA1_dom"/>
</dbReference>
<accession>A0A6S6SQJ5</accession>
<dbReference type="PANTHER" id="PTHR47618:SF1">
    <property type="entry name" value="BIFUNCTIONAL OLIGORIBONUCLEASE AND PAP PHOSPHATASE NRNA"/>
    <property type="match status" value="1"/>
</dbReference>
<gene>
    <name evidence="3" type="ORF">HELGO_WM13270</name>
</gene>
<sequence length="312" mass="35066">MFQELLDKHEKISIVTHQSFDTDSLGTGLAIYSILKNLGKEVEISNMDAKLPNYLDFLPHFAKIKNRMDFDNSFIIACNLMNLNVLNFDVSLRDIVTIDHDDRHEGYALLNSVDNSYASISMGTYNFLKHDFEITKEVATCFYVGLVTTTQNFTTSKVNSKTFTVASELLALGVNLEKVNKNLMQRKSLSSFRLLSYTLKSLELSHNAELAFLVVDQETFEQTGANKQDLIGLIDYGLALATVKIAILLVELEEHIKVSFRSDKVSVSGLARHFGGGGHCLSSGFTSKKIDLNKLLNEIKLEIKERRLLNEL</sequence>
<organism evidence="3">
    <name type="scientific">uncultured Sulfurovum sp</name>
    <dbReference type="NCBI Taxonomy" id="269237"/>
    <lineage>
        <taxon>Bacteria</taxon>
        <taxon>Pseudomonadati</taxon>
        <taxon>Campylobacterota</taxon>
        <taxon>Epsilonproteobacteria</taxon>
        <taxon>Campylobacterales</taxon>
        <taxon>Sulfurovaceae</taxon>
        <taxon>Sulfurovum</taxon>
        <taxon>environmental samples</taxon>
    </lineage>
</organism>
<dbReference type="AlphaFoldDB" id="A0A6S6SQJ5"/>
<dbReference type="Gene3D" id="3.10.310.30">
    <property type="match status" value="1"/>
</dbReference>
<dbReference type="Gene3D" id="3.90.1640.10">
    <property type="entry name" value="inorganic pyrophosphatase (n-terminal core)"/>
    <property type="match status" value="1"/>
</dbReference>
<protein>
    <submittedName>
        <fullName evidence="3">Phosphoesterase</fullName>
    </submittedName>
</protein>
<dbReference type="InterPro" id="IPR001667">
    <property type="entry name" value="DDH_dom"/>
</dbReference>
<reference evidence="3" key="1">
    <citation type="submission" date="2020-01" db="EMBL/GenBank/DDBJ databases">
        <authorList>
            <person name="Meier V. D."/>
            <person name="Meier V D."/>
        </authorList>
    </citation>
    <scope>NUCLEOTIDE SEQUENCE</scope>
    <source>
        <strain evidence="3">HLG_WM_MAG_05</strain>
    </source>
</reference>
<evidence type="ECO:0000313" key="3">
    <source>
        <dbReference type="EMBL" id="CAA6807830.1"/>
    </source>
</evidence>
<feature type="domain" description="DHHA1" evidence="2">
    <location>
        <begin position="222"/>
        <end position="304"/>
    </location>
</feature>
<dbReference type="PANTHER" id="PTHR47618">
    <property type="entry name" value="BIFUNCTIONAL OLIGORIBONUCLEASE AND PAP PHOSPHATASE NRNA"/>
    <property type="match status" value="1"/>
</dbReference>
<dbReference type="InterPro" id="IPR051319">
    <property type="entry name" value="Oligoribo/pAp-PDE_c-di-AMP_PDE"/>
</dbReference>
<evidence type="ECO:0000259" key="1">
    <source>
        <dbReference type="Pfam" id="PF01368"/>
    </source>
</evidence>
<name>A0A6S6SQJ5_9BACT</name>
<dbReference type="Pfam" id="PF01368">
    <property type="entry name" value="DHH"/>
    <property type="match status" value="1"/>
</dbReference>
<dbReference type="InterPro" id="IPR038763">
    <property type="entry name" value="DHH_sf"/>
</dbReference>